<evidence type="ECO:0000256" key="5">
    <source>
        <dbReference type="PROSITE-ProRule" id="PRU00803"/>
    </source>
</evidence>
<dbReference type="GO" id="GO:0005615">
    <property type="term" value="C:extracellular space"/>
    <property type="evidence" value="ECO:0007669"/>
    <property type="project" value="TreeGrafter"/>
</dbReference>
<dbReference type="InterPro" id="IPR001028">
    <property type="entry name" value="Gprt_PLipase_D"/>
</dbReference>
<dbReference type="Gene3D" id="2.130.10.130">
    <property type="entry name" value="Integrin alpha, N-terminal"/>
    <property type="match status" value="3"/>
</dbReference>
<protein>
    <submittedName>
        <fullName evidence="8">Phosphatidylinositol-glycan-specific phospholipase D-like</fullName>
    </submittedName>
</protein>
<dbReference type="InterPro" id="IPR013519">
    <property type="entry name" value="Int_alpha_beta-p"/>
</dbReference>
<feature type="repeat" description="FG-GAP" evidence="5">
    <location>
        <begin position="450"/>
        <end position="511"/>
    </location>
</feature>
<dbReference type="Proteomes" id="UP000694844">
    <property type="component" value="Chromosome 1"/>
</dbReference>
<keyword evidence="2" id="KW-0677">Repeat</keyword>
<organism evidence="7 8">
    <name type="scientific">Crassostrea virginica</name>
    <name type="common">Eastern oyster</name>
    <dbReference type="NCBI Taxonomy" id="6565"/>
    <lineage>
        <taxon>Eukaryota</taxon>
        <taxon>Metazoa</taxon>
        <taxon>Spiralia</taxon>
        <taxon>Lophotrochozoa</taxon>
        <taxon>Mollusca</taxon>
        <taxon>Bivalvia</taxon>
        <taxon>Autobranchia</taxon>
        <taxon>Pteriomorphia</taxon>
        <taxon>Ostreida</taxon>
        <taxon>Ostreoidea</taxon>
        <taxon>Ostreidae</taxon>
        <taxon>Crassostrea</taxon>
    </lineage>
</organism>
<evidence type="ECO:0000313" key="7">
    <source>
        <dbReference type="Proteomes" id="UP000694844"/>
    </source>
</evidence>
<accession>A0A8B8CG12</accession>
<dbReference type="SUPFAM" id="SSF69318">
    <property type="entry name" value="Integrin alpha N-terminal domain"/>
    <property type="match status" value="1"/>
</dbReference>
<dbReference type="GeneID" id="111119154"/>
<reference evidence="8" key="2">
    <citation type="submission" date="2025-08" db="UniProtKB">
        <authorList>
            <consortium name="RefSeq"/>
        </authorList>
    </citation>
    <scope>IDENTIFICATION</scope>
    <source>
        <tissue evidence="8">Whole sample</tissue>
    </source>
</reference>
<dbReference type="AlphaFoldDB" id="A0A8B8CG12"/>
<feature type="chain" id="PRO_5034266090" evidence="6">
    <location>
        <begin position="24"/>
        <end position="863"/>
    </location>
</feature>
<dbReference type="PROSITE" id="PS51470">
    <property type="entry name" value="FG_GAP"/>
    <property type="match status" value="4"/>
</dbReference>
<evidence type="ECO:0000256" key="3">
    <source>
        <dbReference type="ARBA" id="ARBA00022801"/>
    </source>
</evidence>
<dbReference type="InterPro" id="IPR028994">
    <property type="entry name" value="Integrin_alpha_N"/>
</dbReference>
<dbReference type="PANTHER" id="PTHR23221:SF7">
    <property type="entry name" value="PHOSPHATIDYLINOSITOL-GLYCAN-SPECIFIC PHOSPHOLIPASE D"/>
    <property type="match status" value="1"/>
</dbReference>
<keyword evidence="1 6" id="KW-0732">Signal</keyword>
<evidence type="ECO:0000256" key="2">
    <source>
        <dbReference type="ARBA" id="ARBA00022737"/>
    </source>
</evidence>
<keyword evidence="7" id="KW-1185">Reference proteome</keyword>
<dbReference type="Pfam" id="PF01839">
    <property type="entry name" value="FG-GAP"/>
    <property type="match status" value="4"/>
</dbReference>
<feature type="repeat" description="FG-GAP" evidence="5">
    <location>
        <begin position="712"/>
        <end position="773"/>
    </location>
</feature>
<dbReference type="InterPro" id="IPR013517">
    <property type="entry name" value="FG-GAP"/>
</dbReference>
<dbReference type="SMART" id="SM00191">
    <property type="entry name" value="Int_alpha"/>
    <property type="match status" value="4"/>
</dbReference>
<gene>
    <name evidence="8" type="primary">LOC111119154</name>
</gene>
<evidence type="ECO:0000313" key="8">
    <source>
        <dbReference type="RefSeq" id="XP_022314737.1"/>
    </source>
</evidence>
<evidence type="ECO:0000256" key="6">
    <source>
        <dbReference type="SAM" id="SignalP"/>
    </source>
</evidence>
<sequence>MADSFLHPLIATLLLFLPGPIFTMTTQIVIGHRAQAFFTNPDTASKTDYGQLLGEHKGALYTGSVFPDAFESPKCYKGKFIDLATDTKSTRFLNITVNYIRQNFKEPWNYEAGELVTFLFGVTSYQVLDAVWYKYPDPVGILRTLANLNHHGNVTKAMEIIQFSSDVILEYNLDLFYMNVFKDWDMPVHHLYNIYKEYYGQEVITEPELVHCTTWLLLKSLEISYGAGEAFSEVAKLNPFLVYELPDYFSGGLDDVAKKTTRVWTTLVRMLENGTSNCAFPDNPLDISCKEIPHPVYRHQNPMAGSLGREWNGALNFSLKDVLLTRKGLSIHLTPSKRFLRKFATKNPKKHAMYKDTKENLKPSGQSIDDNRFFDGTYYINNSYARLGWSQTVCDVNNDGHDDVILGAPGYSTPNNIQQGAVVFVYGTDTGMPWLFDVPIDLTNLTLRYSDILTGPSTMESQFGSSVTCLDVNQDGVLDLVVGAPGFGNSDLDDHNGRVYIYYGRQNASSFVQPNITITCQSKFCNLGYSLTSVDLNKDDHDDLVMGSPYYSATGTQQGVIGILYSDKSLPGRDVIEFETLQMITNVKQNFSWFGHRIKGKEGVLIINQPYYRKCARGDCQFSVDDKQGVGSLTLINTKNTTSFQNLSLSGKDEFDMIGFCSDFGRPYGDDSLILAISAPGDTVPGVAATLPVLITQAGSVILFNISSTGDISEMATFYGDTRYSQFGSFIQFDDINGDGVDDFLIGAPMRSDDWTEIGPRQFVTSEDGKLYAFYGGETFPRGNGTVSPHCGVLTPCPGHVSNITFFPLEGKGAYGYSASVVKAPNVTSVLVTAVRADERYTYGEFGLDMNGRIYDYQIPHPP</sequence>
<evidence type="ECO:0000256" key="1">
    <source>
        <dbReference type="ARBA" id="ARBA00022729"/>
    </source>
</evidence>
<feature type="repeat" description="FG-GAP" evidence="5">
    <location>
        <begin position="371"/>
        <end position="434"/>
    </location>
</feature>
<evidence type="ECO:0000256" key="4">
    <source>
        <dbReference type="ARBA" id="ARBA00023180"/>
    </source>
</evidence>
<feature type="signal peptide" evidence="6">
    <location>
        <begin position="1"/>
        <end position="23"/>
    </location>
</feature>
<dbReference type="GO" id="GO:0004621">
    <property type="term" value="F:glycosylphosphatidylinositol phospholipase D activity"/>
    <property type="evidence" value="ECO:0007669"/>
    <property type="project" value="InterPro"/>
</dbReference>
<reference evidence="7" key="1">
    <citation type="submission" date="2024-06" db="UniProtKB">
        <authorList>
            <consortium name="RefSeq"/>
        </authorList>
    </citation>
    <scope>NUCLEOTIDE SEQUENCE [LARGE SCALE GENOMIC DNA]</scope>
</reference>
<feature type="repeat" description="FG-GAP" evidence="5">
    <location>
        <begin position="513"/>
        <end position="573"/>
    </location>
</feature>
<keyword evidence="4" id="KW-0325">Glycoprotein</keyword>
<dbReference type="PRINTS" id="PR00718">
    <property type="entry name" value="PHPHLIPASED"/>
</dbReference>
<keyword evidence="3" id="KW-0378">Hydrolase</keyword>
<proteinExistence type="predicted"/>
<dbReference type="OrthoDB" id="5317514at2759"/>
<dbReference type="RefSeq" id="XP_022314737.1">
    <property type="nucleotide sequence ID" value="XM_022459029.1"/>
</dbReference>
<dbReference type="GO" id="GO:0031012">
    <property type="term" value="C:extracellular matrix"/>
    <property type="evidence" value="ECO:0007669"/>
    <property type="project" value="TreeGrafter"/>
</dbReference>
<dbReference type="PANTHER" id="PTHR23221">
    <property type="entry name" value="GLYCOSYLPHOSPHATIDYLINOSITOL PHOSPHOLIPASE D"/>
    <property type="match status" value="1"/>
</dbReference>
<dbReference type="KEGG" id="cvn:111119154"/>
<name>A0A8B8CG12_CRAVI</name>